<dbReference type="AlphaFoldDB" id="A0A6A2WRE8"/>
<dbReference type="Pfam" id="PF12819">
    <property type="entry name" value="Malectin_like"/>
    <property type="match status" value="1"/>
</dbReference>
<dbReference type="PANTHER" id="PTHR34590:SF5">
    <property type="entry name" value="OS04G0586500 PROTEIN"/>
    <property type="match status" value="1"/>
</dbReference>
<dbReference type="SUPFAM" id="SSF56112">
    <property type="entry name" value="Protein kinase-like (PK-like)"/>
    <property type="match status" value="1"/>
</dbReference>
<dbReference type="Gene3D" id="1.10.510.10">
    <property type="entry name" value="Transferase(Phosphotransferase) domain 1"/>
    <property type="match status" value="2"/>
</dbReference>
<comment type="subcellular location">
    <subcellularLocation>
        <location evidence="1">Membrane</location>
        <topology evidence="1">Single-pass type I membrane protein</topology>
    </subcellularLocation>
</comment>
<feature type="binding site" evidence="12">
    <location>
        <position position="431"/>
    </location>
    <ligand>
        <name>ATP</name>
        <dbReference type="ChEBI" id="CHEBI:30616"/>
    </ligand>
</feature>
<dbReference type="InterPro" id="IPR024788">
    <property type="entry name" value="Malectin-like_Carb-bd_dom"/>
</dbReference>
<evidence type="ECO:0000256" key="5">
    <source>
        <dbReference type="ARBA" id="ARBA00022729"/>
    </source>
</evidence>
<dbReference type="GO" id="GO:0004674">
    <property type="term" value="F:protein serine/threonine kinase activity"/>
    <property type="evidence" value="ECO:0007669"/>
    <property type="project" value="UniProtKB-KW"/>
</dbReference>
<organism evidence="14 15">
    <name type="scientific">Hibiscus syriacus</name>
    <name type="common">Rose of Sharon</name>
    <dbReference type="NCBI Taxonomy" id="106335"/>
    <lineage>
        <taxon>Eukaryota</taxon>
        <taxon>Viridiplantae</taxon>
        <taxon>Streptophyta</taxon>
        <taxon>Embryophyta</taxon>
        <taxon>Tracheophyta</taxon>
        <taxon>Spermatophyta</taxon>
        <taxon>Magnoliopsida</taxon>
        <taxon>eudicotyledons</taxon>
        <taxon>Gunneridae</taxon>
        <taxon>Pentapetalae</taxon>
        <taxon>rosids</taxon>
        <taxon>malvids</taxon>
        <taxon>Malvales</taxon>
        <taxon>Malvaceae</taxon>
        <taxon>Malvoideae</taxon>
        <taxon>Hibiscus</taxon>
    </lineage>
</organism>
<evidence type="ECO:0000256" key="3">
    <source>
        <dbReference type="ARBA" id="ARBA00022679"/>
    </source>
</evidence>
<dbReference type="InterPro" id="IPR045272">
    <property type="entry name" value="ANXUR1/2-like"/>
</dbReference>
<proteinExistence type="predicted"/>
<dbReference type="FunFam" id="3.30.200.20:FF:000039">
    <property type="entry name" value="receptor-like protein kinase FERONIA"/>
    <property type="match status" value="1"/>
</dbReference>
<dbReference type="FunFam" id="2.60.120.430:FF:000003">
    <property type="entry name" value="FERONIA receptor-like kinase"/>
    <property type="match status" value="1"/>
</dbReference>
<keyword evidence="8 12" id="KW-0067">ATP-binding</keyword>
<comment type="caution">
    <text evidence="14">The sequence shown here is derived from an EMBL/GenBank/DDBJ whole genome shotgun (WGS) entry which is preliminary data.</text>
</comment>
<name>A0A6A2WRE8_HIBSY</name>
<keyword evidence="10" id="KW-0472">Membrane</keyword>
<dbReference type="Proteomes" id="UP000436088">
    <property type="component" value="Unassembled WGS sequence"/>
</dbReference>
<dbReference type="InterPro" id="IPR000719">
    <property type="entry name" value="Prot_kinase_dom"/>
</dbReference>
<keyword evidence="4" id="KW-0812">Transmembrane</keyword>
<keyword evidence="2" id="KW-0723">Serine/threonine-protein kinase</keyword>
<dbReference type="InterPro" id="IPR017441">
    <property type="entry name" value="Protein_kinase_ATP_BS"/>
</dbReference>
<evidence type="ECO:0000256" key="6">
    <source>
        <dbReference type="ARBA" id="ARBA00022741"/>
    </source>
</evidence>
<keyword evidence="15" id="KW-1185">Reference proteome</keyword>
<reference evidence="14" key="1">
    <citation type="submission" date="2019-09" db="EMBL/GenBank/DDBJ databases">
        <title>Draft genome information of white flower Hibiscus syriacus.</title>
        <authorList>
            <person name="Kim Y.-M."/>
        </authorList>
    </citation>
    <scope>NUCLEOTIDE SEQUENCE [LARGE SCALE GENOMIC DNA]</scope>
    <source>
        <strain evidence="14">YM2019G1</strain>
    </source>
</reference>
<keyword evidence="6 12" id="KW-0547">Nucleotide-binding</keyword>
<gene>
    <name evidence="14" type="ORF">F3Y22_tig00113124pilonHSYRG00064</name>
</gene>
<dbReference type="SMART" id="SM00220">
    <property type="entry name" value="S_TKc"/>
    <property type="match status" value="1"/>
</dbReference>
<evidence type="ECO:0000313" key="14">
    <source>
        <dbReference type="EMBL" id="KAE8662791.1"/>
    </source>
</evidence>
<keyword evidence="11" id="KW-0325">Glycoprotein</keyword>
<evidence type="ECO:0000256" key="2">
    <source>
        <dbReference type="ARBA" id="ARBA00022527"/>
    </source>
</evidence>
<evidence type="ECO:0000259" key="13">
    <source>
        <dbReference type="SMART" id="SM00220"/>
    </source>
</evidence>
<evidence type="ECO:0000256" key="10">
    <source>
        <dbReference type="ARBA" id="ARBA00023136"/>
    </source>
</evidence>
<evidence type="ECO:0000256" key="8">
    <source>
        <dbReference type="ARBA" id="ARBA00022840"/>
    </source>
</evidence>
<keyword evidence="7" id="KW-0418">Kinase</keyword>
<evidence type="ECO:0000256" key="9">
    <source>
        <dbReference type="ARBA" id="ARBA00022989"/>
    </source>
</evidence>
<dbReference type="GO" id="GO:0004714">
    <property type="term" value="F:transmembrane receptor protein tyrosine kinase activity"/>
    <property type="evidence" value="ECO:0007669"/>
    <property type="project" value="InterPro"/>
</dbReference>
<keyword evidence="3" id="KW-0808">Transferase</keyword>
<evidence type="ECO:0000256" key="1">
    <source>
        <dbReference type="ARBA" id="ARBA00004479"/>
    </source>
</evidence>
<protein>
    <submittedName>
        <fullName evidence="14">Receptor-like protein kinase FERONIA</fullName>
    </submittedName>
</protein>
<feature type="domain" description="Protein kinase" evidence="13">
    <location>
        <begin position="402"/>
        <end position="584"/>
    </location>
</feature>
<dbReference type="PROSITE" id="PS00107">
    <property type="entry name" value="PROTEIN_KINASE_ATP"/>
    <property type="match status" value="1"/>
</dbReference>
<dbReference type="FunFam" id="2.60.120.430:FF:000007">
    <property type="entry name" value="FERONIA receptor-like kinase"/>
    <property type="match status" value="1"/>
</dbReference>
<evidence type="ECO:0000256" key="12">
    <source>
        <dbReference type="PROSITE-ProRule" id="PRU10141"/>
    </source>
</evidence>
<dbReference type="InterPro" id="IPR001245">
    <property type="entry name" value="Ser-Thr/Tyr_kinase_cat_dom"/>
</dbReference>
<dbReference type="GO" id="GO:0016020">
    <property type="term" value="C:membrane"/>
    <property type="evidence" value="ECO:0007669"/>
    <property type="project" value="UniProtKB-SubCell"/>
</dbReference>
<dbReference type="Pfam" id="PF07714">
    <property type="entry name" value="PK_Tyr_Ser-Thr"/>
    <property type="match status" value="1"/>
</dbReference>
<evidence type="ECO:0000256" key="7">
    <source>
        <dbReference type="ARBA" id="ARBA00022777"/>
    </source>
</evidence>
<evidence type="ECO:0000313" key="15">
    <source>
        <dbReference type="Proteomes" id="UP000436088"/>
    </source>
</evidence>
<dbReference type="Gene3D" id="3.30.200.20">
    <property type="entry name" value="Phosphorylase Kinase, domain 1"/>
    <property type="match status" value="1"/>
</dbReference>
<sequence>MTGNGPRILGSKFLVGNGNSVASRAATQDPSVPEVPYFTARVFRSEFTFNFPVVAGRKFVRLYFYANSYDGRNSSNALFSVTSGSYTLLKNFSAAQTSEAMNYAFIVKEYSINVDGDRLNLTFSPGSAPSNAYAFVNGIEVLSMPDIYSLFRSWYDDQPYLFGATYGVSMAADPNITIDYGTTPRYIAPQNVYTTARSMGSNAQVNYNYNLTWMFGVDSGFSFLVRLHFCEFTDNITKVNQRVFDVFLNNRTAEQGVDVILLVNEQVYVPLYRDYVVMVPGGNLQQDLWLALHPDPNSKPQYHDAILNGVEIFKTSDPKSNLAGPNLTPSPKHNVVALAIGLCVVAAASRHHMHNGAKYTSASSHTTGSAKTNTTGSYASSLPSNLCRHFSFVEIKTATNNFDDSLVLGVGGFGKVYKGEIDGGTTKVAIKRGNPLSEQGVHEFQTEIEMLSKLRLRHLVSLIRLEICIRAARGLHYLHTGAKHTIIHRDVKTINILLDGNFGYLDPEYFRIQQLTDKSDVYSFGFVMFEILCTRPALNPTLPKEQVSLAEWVAHCYKKVDFTSLFLSFAAMENSTFDFNHPLFLYAMERFAKVDGSRSFFLHREITLLNQGDSSISTYFTRLKSLWDEYEALAPISPCGCALSQRTTAHYTQQKLFQFLMGLNETFTAVRSQILLMQPLSTVNMAYSMLVQEDSQRVHYSALSSIFEVSTLYSISAGTIDRKKFSGVCDYCKIRGHKRENCYRLIRFPADFKFSKKKCGRVALASTRSPLGSHNHSSSESQPEAVSNVPMFTKAQYDQILHLLNTAPSVDTVTHAAANTIASRLVHLPNGQTSPITHIGSIHWKDEGDW</sequence>
<dbReference type="InterPro" id="IPR011009">
    <property type="entry name" value="Kinase-like_dom_sf"/>
</dbReference>
<dbReference type="Gene3D" id="2.60.120.430">
    <property type="entry name" value="Galactose-binding lectin"/>
    <property type="match status" value="2"/>
</dbReference>
<accession>A0A6A2WRE8</accession>
<keyword evidence="5" id="KW-0732">Signal</keyword>
<evidence type="ECO:0000256" key="11">
    <source>
        <dbReference type="ARBA" id="ARBA00023180"/>
    </source>
</evidence>
<dbReference type="EMBL" id="VEPZ02001693">
    <property type="protein sequence ID" value="KAE8662791.1"/>
    <property type="molecule type" value="Genomic_DNA"/>
</dbReference>
<keyword evidence="9" id="KW-1133">Transmembrane helix</keyword>
<evidence type="ECO:0000256" key="4">
    <source>
        <dbReference type="ARBA" id="ARBA00022692"/>
    </source>
</evidence>
<dbReference type="PANTHER" id="PTHR34590">
    <property type="entry name" value="OS03G0124300 PROTEIN-RELATED"/>
    <property type="match status" value="1"/>
</dbReference>
<dbReference type="GO" id="GO:0005524">
    <property type="term" value="F:ATP binding"/>
    <property type="evidence" value="ECO:0007669"/>
    <property type="project" value="UniProtKB-UniRule"/>
</dbReference>